<dbReference type="InterPro" id="IPR051103">
    <property type="entry name" value="Plant_metabolite_P450s"/>
</dbReference>
<dbReference type="GO" id="GO:0016020">
    <property type="term" value="C:membrane"/>
    <property type="evidence" value="ECO:0007669"/>
    <property type="project" value="UniProtKB-SubCell"/>
</dbReference>
<dbReference type="OMA" id="ATEAQWI"/>
<dbReference type="GO" id="GO:0005506">
    <property type="term" value="F:iron ion binding"/>
    <property type="evidence" value="ECO:0007669"/>
    <property type="project" value="InterPro"/>
</dbReference>
<dbReference type="PRINTS" id="PR00463">
    <property type="entry name" value="EP450I"/>
</dbReference>
<dbReference type="Gene3D" id="1.10.630.10">
    <property type="entry name" value="Cytochrome P450"/>
    <property type="match status" value="1"/>
</dbReference>
<evidence type="ECO:0000256" key="2">
    <source>
        <dbReference type="ARBA" id="ARBA00022692"/>
    </source>
</evidence>
<evidence type="ECO:0000256" key="1">
    <source>
        <dbReference type="ARBA" id="ARBA00004167"/>
    </source>
</evidence>
<dbReference type="EMBL" id="CM027686">
    <property type="protein sequence ID" value="KAG0522509.1"/>
    <property type="molecule type" value="Genomic_DNA"/>
</dbReference>
<keyword evidence="6 7" id="KW-0408">Iron</keyword>
<dbReference type="KEGG" id="sbi:8067835"/>
<dbReference type="OrthoDB" id="1470350at2759"/>
<keyword evidence="7" id="KW-0560">Oxidoreductase</keyword>
<dbReference type="InterPro" id="IPR017972">
    <property type="entry name" value="Cyt_P450_CS"/>
</dbReference>
<reference evidence="9" key="2">
    <citation type="submission" date="2020-10" db="EMBL/GenBank/DDBJ databases">
        <authorList>
            <person name="Cooper E.A."/>
            <person name="Brenton Z.W."/>
            <person name="Flinn B.S."/>
            <person name="Jenkins J."/>
            <person name="Shu S."/>
            <person name="Flowers D."/>
            <person name="Luo F."/>
            <person name="Wang Y."/>
            <person name="Xia P."/>
            <person name="Barry K."/>
            <person name="Daum C."/>
            <person name="Lipzen A."/>
            <person name="Yoshinaga Y."/>
            <person name="Schmutz J."/>
            <person name="Saski C."/>
            <person name="Vermerris W."/>
            <person name="Kresovich S."/>
        </authorList>
    </citation>
    <scope>NUCLEOTIDE SEQUENCE</scope>
</reference>
<dbReference type="PRINTS" id="PR00385">
    <property type="entry name" value="P450"/>
</dbReference>
<protein>
    <recommendedName>
        <fullName evidence="11">Cytochrome P450</fullName>
    </recommendedName>
</protein>
<dbReference type="PROSITE" id="PS00086">
    <property type="entry name" value="CYTOCHROME_P450"/>
    <property type="match status" value="1"/>
</dbReference>
<evidence type="ECO:0000256" key="3">
    <source>
        <dbReference type="ARBA" id="ARBA00022723"/>
    </source>
</evidence>
<evidence type="ECO:0000313" key="10">
    <source>
        <dbReference type="Proteomes" id="UP000807115"/>
    </source>
</evidence>
<comment type="cofactor">
    <cofactor evidence="6">
        <name>heme</name>
        <dbReference type="ChEBI" id="CHEBI:30413"/>
    </cofactor>
</comment>
<feature type="binding site" description="axial binding residue" evidence="6">
    <location>
        <position position="482"/>
    </location>
    <ligand>
        <name>heme</name>
        <dbReference type="ChEBI" id="CHEBI:30413"/>
    </ligand>
    <ligandPart>
        <name>Fe</name>
        <dbReference type="ChEBI" id="CHEBI:18248"/>
    </ligandPart>
</feature>
<keyword evidence="3 6" id="KW-0479">Metal-binding</keyword>
<evidence type="ECO:0000256" key="7">
    <source>
        <dbReference type="RuleBase" id="RU000461"/>
    </source>
</evidence>
<reference evidence="9" key="1">
    <citation type="journal article" date="2019" name="BMC Genomics">
        <title>A new reference genome for Sorghum bicolor reveals high levels of sequence similarity between sweet and grain genotypes: implications for the genetics of sugar metabolism.</title>
        <authorList>
            <person name="Cooper E.A."/>
            <person name="Brenton Z.W."/>
            <person name="Flinn B.S."/>
            <person name="Jenkins J."/>
            <person name="Shu S."/>
            <person name="Flowers D."/>
            <person name="Luo F."/>
            <person name="Wang Y."/>
            <person name="Xia P."/>
            <person name="Barry K."/>
            <person name="Daum C."/>
            <person name="Lipzen A."/>
            <person name="Yoshinaga Y."/>
            <person name="Schmutz J."/>
            <person name="Saski C."/>
            <person name="Vermerris W."/>
            <person name="Kresovich S."/>
        </authorList>
    </citation>
    <scope>NUCLEOTIDE SEQUENCE</scope>
</reference>
<dbReference type="InterPro" id="IPR002401">
    <property type="entry name" value="Cyt_P450_E_grp-I"/>
</dbReference>
<comment type="subcellular location">
    <subcellularLocation>
        <location evidence="1">Membrane</location>
        <topology evidence="1">Single-pass membrane protein</topology>
    </subcellularLocation>
</comment>
<dbReference type="AlphaFoldDB" id="A0A921QHZ4"/>
<evidence type="ECO:0008006" key="11">
    <source>
        <dbReference type="Google" id="ProtNLM"/>
    </source>
</evidence>
<keyword evidence="2 8" id="KW-0812">Transmembrane</keyword>
<dbReference type="InterPro" id="IPR001128">
    <property type="entry name" value="Cyt_P450"/>
</dbReference>
<proteinExistence type="inferred from homology"/>
<dbReference type="GO" id="GO:0016705">
    <property type="term" value="F:oxidoreductase activity, acting on paired donors, with incorporation or reduction of molecular oxygen"/>
    <property type="evidence" value="ECO:0007669"/>
    <property type="project" value="InterPro"/>
</dbReference>
<comment type="caution">
    <text evidence="9">The sequence shown here is derived from an EMBL/GenBank/DDBJ whole genome shotgun (WGS) entry which is preliminary data.</text>
</comment>
<evidence type="ECO:0000313" key="9">
    <source>
        <dbReference type="EMBL" id="KAG0522509.1"/>
    </source>
</evidence>
<dbReference type="PANTHER" id="PTHR24298">
    <property type="entry name" value="FLAVONOID 3'-MONOOXYGENASE-RELATED"/>
    <property type="match status" value="1"/>
</dbReference>
<gene>
    <name evidence="9" type="ORF">BDA96_07G043400</name>
</gene>
<dbReference type="PANTHER" id="PTHR24298:SF851">
    <property type="entry name" value="CYTOCHROME P450 FAMILY 87 SUBFAMILY A POLYPEPTIDE 6"/>
    <property type="match status" value="1"/>
</dbReference>
<keyword evidence="4 8" id="KW-1133">Transmembrane helix</keyword>
<accession>A0A921QHZ4</accession>
<evidence type="ECO:0000256" key="4">
    <source>
        <dbReference type="ARBA" id="ARBA00022989"/>
    </source>
</evidence>
<keyword evidence="7" id="KW-0503">Monooxygenase</keyword>
<dbReference type="GO" id="GO:0020037">
    <property type="term" value="F:heme binding"/>
    <property type="evidence" value="ECO:0007669"/>
    <property type="project" value="InterPro"/>
</dbReference>
<dbReference type="InterPro" id="IPR036396">
    <property type="entry name" value="Cyt_P450_sf"/>
</dbReference>
<dbReference type="CDD" id="cd11075">
    <property type="entry name" value="CYP77_89"/>
    <property type="match status" value="1"/>
</dbReference>
<name>A0A921QHZ4_SORBI</name>
<dbReference type="Pfam" id="PF00067">
    <property type="entry name" value="p450"/>
    <property type="match status" value="1"/>
</dbReference>
<dbReference type="GO" id="GO:0004497">
    <property type="term" value="F:monooxygenase activity"/>
    <property type="evidence" value="ECO:0007669"/>
    <property type="project" value="UniProtKB-KW"/>
</dbReference>
<evidence type="ECO:0000256" key="6">
    <source>
        <dbReference type="PIRSR" id="PIRSR602401-1"/>
    </source>
</evidence>
<keyword evidence="6 7" id="KW-0349">Heme</keyword>
<sequence length="541" mass="58828">MEDLLYYSLTILICIAVIPLLSTLRRPSTATVTPPPLPPGPSTLLSLITPLLFLGRTNFGIERVLTAARSRYGPIFTLHLLPSRPAIFIADHAVARRALVQRGAAFADRPPAGLALRLFSSGQRNITSAAYGPLWRVLRHNLTGKLFHPSRLARFAAARRKALRGLVAAVVARQQMMVGGPDGGDGVAVVVVVVEGLLHRAMFHVLVAMCFGDRLATDDVVAAVEALQREFLTSVLGFQVFDVCPGVTTRLFRRRWEQMLSLRRRQEELFAPLIRACRAQRDAAAAGDDDGDGTTYVDTLLDLRIPEDGGRNLTEGEMVSLCAEFVAVGTDNTATEAQWIMANLVTQPEIQARLRAEIHQVTGGGGSACIQEEDLPRMPYLRAVVLEGLRRHPPGHFAIPHAATGGIDDGGDGGLSLEGFRVPRRASVNFPLVALGLDEAVWPDPLRFRPERFLAGGEGADVDLTGAKEVKMIPFGAGRRICPGMALALLHLELFVAGLVAEFEWVQVAGEPVEFAEKQELSVVMRRPLRAHVVRCTRNAS</sequence>
<dbReference type="Gramene" id="EES14551">
    <property type="protein sequence ID" value="EES14551"/>
    <property type="gene ID" value="SORBI_3007G041200"/>
</dbReference>
<dbReference type="Proteomes" id="UP000807115">
    <property type="component" value="Chromosome 7"/>
</dbReference>
<evidence type="ECO:0000256" key="8">
    <source>
        <dbReference type="SAM" id="Phobius"/>
    </source>
</evidence>
<organism evidence="9 10">
    <name type="scientific">Sorghum bicolor</name>
    <name type="common">Sorghum</name>
    <name type="synonym">Sorghum vulgare</name>
    <dbReference type="NCBI Taxonomy" id="4558"/>
    <lineage>
        <taxon>Eukaryota</taxon>
        <taxon>Viridiplantae</taxon>
        <taxon>Streptophyta</taxon>
        <taxon>Embryophyta</taxon>
        <taxon>Tracheophyta</taxon>
        <taxon>Spermatophyta</taxon>
        <taxon>Magnoliopsida</taxon>
        <taxon>Liliopsida</taxon>
        <taxon>Poales</taxon>
        <taxon>Poaceae</taxon>
        <taxon>PACMAD clade</taxon>
        <taxon>Panicoideae</taxon>
        <taxon>Andropogonodae</taxon>
        <taxon>Andropogoneae</taxon>
        <taxon>Sorghinae</taxon>
        <taxon>Sorghum</taxon>
    </lineage>
</organism>
<dbReference type="SUPFAM" id="SSF48264">
    <property type="entry name" value="Cytochrome P450"/>
    <property type="match status" value="1"/>
</dbReference>
<comment type="similarity">
    <text evidence="7">Belongs to the cytochrome P450 family.</text>
</comment>
<evidence type="ECO:0000256" key="5">
    <source>
        <dbReference type="ARBA" id="ARBA00023136"/>
    </source>
</evidence>
<feature type="transmembrane region" description="Helical" evidence="8">
    <location>
        <begin position="6"/>
        <end position="24"/>
    </location>
</feature>
<keyword evidence="5 8" id="KW-0472">Membrane</keyword>